<dbReference type="PROSITE" id="PS50113">
    <property type="entry name" value="PAC"/>
    <property type="match status" value="1"/>
</dbReference>
<dbReference type="RefSeq" id="WP_092159067.1">
    <property type="nucleotide sequence ID" value="NZ_FNGA01000002.1"/>
</dbReference>
<dbReference type="SMART" id="SM00086">
    <property type="entry name" value="PAC"/>
    <property type="match status" value="2"/>
</dbReference>
<dbReference type="InterPro" id="IPR052155">
    <property type="entry name" value="Biofilm_reg_signaling"/>
</dbReference>
<evidence type="ECO:0000259" key="4">
    <source>
        <dbReference type="PROSITE" id="PS50883"/>
    </source>
</evidence>
<keyword evidence="8" id="KW-1185">Reference proteome</keyword>
<feature type="domain" description="GGDEF" evidence="6">
    <location>
        <begin position="536"/>
        <end position="669"/>
    </location>
</feature>
<feature type="domain" description="EAL" evidence="4">
    <location>
        <begin position="678"/>
        <end position="934"/>
    </location>
</feature>
<dbReference type="PANTHER" id="PTHR44757:SF2">
    <property type="entry name" value="BIOFILM ARCHITECTURE MAINTENANCE PROTEIN MBAA"/>
    <property type="match status" value="1"/>
</dbReference>
<dbReference type="Gene3D" id="3.30.450.20">
    <property type="entry name" value="PAS domain"/>
    <property type="match status" value="2"/>
</dbReference>
<dbReference type="SMART" id="SM00091">
    <property type="entry name" value="PAS"/>
    <property type="match status" value="2"/>
</dbReference>
<dbReference type="FunFam" id="3.20.20.450:FF:000001">
    <property type="entry name" value="Cyclic di-GMP phosphodiesterase yahA"/>
    <property type="match status" value="1"/>
</dbReference>
<dbReference type="InterPro" id="IPR000160">
    <property type="entry name" value="GGDEF_dom"/>
</dbReference>
<dbReference type="PROSITE" id="PS50887">
    <property type="entry name" value="GGDEF"/>
    <property type="match status" value="1"/>
</dbReference>
<dbReference type="STRING" id="246191.SAMN05660337_1088"/>
<dbReference type="Pfam" id="PF00990">
    <property type="entry name" value="GGDEF"/>
    <property type="match status" value="1"/>
</dbReference>
<evidence type="ECO:0000259" key="3">
    <source>
        <dbReference type="PROSITE" id="PS50113"/>
    </source>
</evidence>
<keyword evidence="1" id="KW-1133">Transmembrane helix</keyword>
<dbReference type="InterPro" id="IPR003660">
    <property type="entry name" value="HAMP_dom"/>
</dbReference>
<dbReference type="InterPro" id="IPR001610">
    <property type="entry name" value="PAC"/>
</dbReference>
<dbReference type="AlphaFoldDB" id="A0A1G9EFJ8"/>
<dbReference type="CDD" id="cd01949">
    <property type="entry name" value="GGDEF"/>
    <property type="match status" value="1"/>
</dbReference>
<dbReference type="Gene3D" id="6.10.340.10">
    <property type="match status" value="1"/>
</dbReference>
<keyword evidence="1" id="KW-0472">Membrane</keyword>
<feature type="domain" description="HAMP" evidence="5">
    <location>
        <begin position="181"/>
        <end position="233"/>
    </location>
</feature>
<dbReference type="CDD" id="cd00130">
    <property type="entry name" value="PAS"/>
    <property type="match status" value="2"/>
</dbReference>
<accession>A0A1G9EFJ8</accession>
<dbReference type="InterPro" id="IPR013655">
    <property type="entry name" value="PAS_fold_3"/>
</dbReference>
<dbReference type="EMBL" id="FNGA01000002">
    <property type="protein sequence ID" value="SDK74831.1"/>
    <property type="molecule type" value="Genomic_DNA"/>
</dbReference>
<feature type="domain" description="PAC" evidence="3">
    <location>
        <begin position="451"/>
        <end position="503"/>
    </location>
</feature>
<name>A0A1G9EFJ8_9BACT</name>
<dbReference type="PROSITE" id="PS50883">
    <property type="entry name" value="EAL"/>
    <property type="match status" value="1"/>
</dbReference>
<dbReference type="PANTHER" id="PTHR44757">
    <property type="entry name" value="DIGUANYLATE CYCLASE DGCP"/>
    <property type="match status" value="1"/>
</dbReference>
<evidence type="ECO:0000259" key="2">
    <source>
        <dbReference type="PROSITE" id="PS50112"/>
    </source>
</evidence>
<organism evidence="7 8">
    <name type="scientific">Maridesulfovibrio ferrireducens</name>
    <dbReference type="NCBI Taxonomy" id="246191"/>
    <lineage>
        <taxon>Bacteria</taxon>
        <taxon>Pseudomonadati</taxon>
        <taxon>Thermodesulfobacteriota</taxon>
        <taxon>Desulfovibrionia</taxon>
        <taxon>Desulfovibrionales</taxon>
        <taxon>Desulfovibrionaceae</taxon>
        <taxon>Maridesulfovibrio</taxon>
    </lineage>
</organism>
<reference evidence="8" key="1">
    <citation type="submission" date="2016-10" db="EMBL/GenBank/DDBJ databases">
        <authorList>
            <person name="Varghese N."/>
            <person name="Submissions S."/>
        </authorList>
    </citation>
    <scope>NUCLEOTIDE SEQUENCE [LARGE SCALE GENOMIC DNA]</scope>
    <source>
        <strain evidence="8">DSM 16995</strain>
    </source>
</reference>
<dbReference type="SUPFAM" id="SSF55073">
    <property type="entry name" value="Nucleotide cyclase"/>
    <property type="match status" value="1"/>
</dbReference>
<feature type="domain" description="PAS" evidence="2">
    <location>
        <begin position="259"/>
        <end position="306"/>
    </location>
</feature>
<dbReference type="GO" id="GO:0007165">
    <property type="term" value="P:signal transduction"/>
    <property type="evidence" value="ECO:0007669"/>
    <property type="project" value="InterPro"/>
</dbReference>
<dbReference type="Proteomes" id="UP000199053">
    <property type="component" value="Unassembled WGS sequence"/>
</dbReference>
<dbReference type="SMART" id="SM00052">
    <property type="entry name" value="EAL"/>
    <property type="match status" value="1"/>
</dbReference>
<dbReference type="PROSITE" id="PS50885">
    <property type="entry name" value="HAMP"/>
    <property type="match status" value="1"/>
</dbReference>
<evidence type="ECO:0000259" key="6">
    <source>
        <dbReference type="PROSITE" id="PS50887"/>
    </source>
</evidence>
<dbReference type="InterPro" id="IPR000700">
    <property type="entry name" value="PAS-assoc_C"/>
</dbReference>
<dbReference type="InterPro" id="IPR043128">
    <property type="entry name" value="Rev_trsase/Diguanyl_cyclase"/>
</dbReference>
<dbReference type="InterPro" id="IPR029787">
    <property type="entry name" value="Nucleotide_cyclase"/>
</dbReference>
<evidence type="ECO:0000313" key="8">
    <source>
        <dbReference type="Proteomes" id="UP000199053"/>
    </source>
</evidence>
<dbReference type="NCBIfam" id="TIGR00229">
    <property type="entry name" value="sensory_box"/>
    <property type="match status" value="2"/>
</dbReference>
<feature type="transmembrane region" description="Helical" evidence="1">
    <location>
        <begin position="26"/>
        <end position="47"/>
    </location>
</feature>
<dbReference type="SUPFAM" id="SSF141868">
    <property type="entry name" value="EAL domain-like"/>
    <property type="match status" value="1"/>
</dbReference>
<dbReference type="SMART" id="SM00304">
    <property type="entry name" value="HAMP"/>
    <property type="match status" value="1"/>
</dbReference>
<keyword evidence="1" id="KW-0812">Transmembrane</keyword>
<dbReference type="InterPro" id="IPR001633">
    <property type="entry name" value="EAL_dom"/>
</dbReference>
<dbReference type="SMART" id="SM00267">
    <property type="entry name" value="GGDEF"/>
    <property type="match status" value="1"/>
</dbReference>
<dbReference type="Gene3D" id="3.30.70.270">
    <property type="match status" value="1"/>
</dbReference>
<dbReference type="Gene3D" id="3.20.20.450">
    <property type="entry name" value="EAL domain"/>
    <property type="match status" value="1"/>
</dbReference>
<proteinExistence type="predicted"/>
<dbReference type="Pfam" id="PF08447">
    <property type="entry name" value="PAS_3"/>
    <property type="match status" value="1"/>
</dbReference>
<dbReference type="Pfam" id="PF00989">
    <property type="entry name" value="PAS"/>
    <property type="match status" value="1"/>
</dbReference>
<dbReference type="InterPro" id="IPR035965">
    <property type="entry name" value="PAS-like_dom_sf"/>
</dbReference>
<dbReference type="CDD" id="cd01948">
    <property type="entry name" value="EAL"/>
    <property type="match status" value="1"/>
</dbReference>
<dbReference type="OrthoDB" id="7673416at2"/>
<dbReference type="InterPro" id="IPR035919">
    <property type="entry name" value="EAL_sf"/>
</dbReference>
<dbReference type="GO" id="GO:0006355">
    <property type="term" value="P:regulation of DNA-templated transcription"/>
    <property type="evidence" value="ECO:0007669"/>
    <property type="project" value="InterPro"/>
</dbReference>
<dbReference type="GO" id="GO:0016020">
    <property type="term" value="C:membrane"/>
    <property type="evidence" value="ECO:0007669"/>
    <property type="project" value="InterPro"/>
</dbReference>
<protein>
    <submittedName>
        <fullName evidence="7">PAS domain S-box-containing protein/diguanylate cyclase (GGDEF) domain-containing protein</fullName>
    </submittedName>
</protein>
<dbReference type="CDD" id="cd06225">
    <property type="entry name" value="HAMP"/>
    <property type="match status" value="1"/>
</dbReference>
<sequence>MSGHNPSSIKSFFRLNTGERSISRDLSACLVFALAVIIGIVTAYEYFGRSKMLHQEIEDKADTYIEQLTKSVTFPIWNFDMVSLKHVCSAYTQNDQFAKFKIIDANGDVLFNFVRAGEDNDDPIIRSRDLYIGKERIGSLSFELSNKAYLRNLDWILFVSSLTFLTSVAVIYIITGILLDYFIRKPMSRLRKGLDKVAMGDFSYRFEEIPYAELLAIGSRFNRMTEEIASREMRLEEVNKKLKGEVFKREKAAESLIKSEKRYRALVETTSEGFLMVDDNQILLDVNPAFCRMVGLPREEVLGEKLSSVLGSAASERLDDKKIGDHRFEVSFRNQEGRDLDIYVHATNLYENGFTHFLFAFVTDISNHKLLEKALRASEEEYRTIADYTFDWEMWIGTSGDLKYVSPSCERISGYPKGYFMEGPGRVENLLHKNDREFWQNALSGKFLSADGTDLRLFRKDGLMRWVSLTGHKVFAEDATPLGVRVSLRDITKRKFMEKQLQYEALHDPLTGLANRTLCCDRIMKSLERSRRRNNYYYAVVFMDLDRFKVINDSLGHNIGDKLLVKVSKRLLQAVRDLDTVSRFGGDEFIVVLEELTKPREAIRIVSRIKESLSTPMLIDGHKISVAASYGIILSPTTYEKPEELIQNANVAMHQAKEAGRDKMKVFNRRMLDKAMQAMKLESDLRAGILNDELYLDYQPIYCLESKEVVGFEALIRWNHPERGLVMPGEFIPMAEESGLIFELGRWVITQACREVKSWLNKYESATNMVVSINISGRQFSQPNLVDNILSTLVEYHLPPKNLKIEITETAIMERANQAVEMLTKLQKAGVLVSIDDFGTGYSSMSNLQEFPLDQLKIDISFVRRLAESPENVEIVKAIINLAHNLGLYVVAEGVETEQQETLLRNMGCEFGQGFLFSKPMKLAKVESFLNGDISLCL</sequence>
<dbReference type="SUPFAM" id="SSF55785">
    <property type="entry name" value="PYP-like sensor domain (PAS domain)"/>
    <property type="match status" value="2"/>
</dbReference>
<dbReference type="NCBIfam" id="TIGR00254">
    <property type="entry name" value="GGDEF"/>
    <property type="match status" value="1"/>
</dbReference>
<evidence type="ECO:0000313" key="7">
    <source>
        <dbReference type="EMBL" id="SDK74831.1"/>
    </source>
</evidence>
<gene>
    <name evidence="7" type="ORF">SAMN05660337_1088</name>
</gene>
<dbReference type="Pfam" id="PF00563">
    <property type="entry name" value="EAL"/>
    <property type="match status" value="1"/>
</dbReference>
<evidence type="ECO:0000259" key="5">
    <source>
        <dbReference type="PROSITE" id="PS50885"/>
    </source>
</evidence>
<evidence type="ECO:0000256" key="1">
    <source>
        <dbReference type="SAM" id="Phobius"/>
    </source>
</evidence>
<dbReference type="PROSITE" id="PS50112">
    <property type="entry name" value="PAS"/>
    <property type="match status" value="1"/>
</dbReference>
<feature type="transmembrane region" description="Helical" evidence="1">
    <location>
        <begin position="155"/>
        <end position="183"/>
    </location>
</feature>
<dbReference type="InterPro" id="IPR000014">
    <property type="entry name" value="PAS"/>
</dbReference>
<dbReference type="InterPro" id="IPR013767">
    <property type="entry name" value="PAS_fold"/>
</dbReference>